<feature type="compositionally biased region" description="Low complexity" evidence="2">
    <location>
        <begin position="357"/>
        <end position="386"/>
    </location>
</feature>
<dbReference type="PANTHER" id="PTHR43941:SF1">
    <property type="entry name" value="STRUCTURAL MAINTENANCE OF CHROMOSOMES PROTEIN 2"/>
    <property type="match status" value="1"/>
</dbReference>
<dbReference type="EMBL" id="JAQGDS010000005">
    <property type="protein sequence ID" value="KAJ6260250.1"/>
    <property type="molecule type" value="Genomic_DNA"/>
</dbReference>
<evidence type="ECO:0000256" key="2">
    <source>
        <dbReference type="SAM" id="MobiDB-lite"/>
    </source>
</evidence>
<feature type="compositionally biased region" description="Acidic residues" evidence="2">
    <location>
        <begin position="849"/>
        <end position="858"/>
    </location>
</feature>
<feature type="coiled-coil region" evidence="1">
    <location>
        <begin position="1010"/>
        <end position="1168"/>
    </location>
</feature>
<keyword evidence="1" id="KW-0175">Coiled coil</keyword>
<keyword evidence="3" id="KW-0732">Signal</keyword>
<feature type="signal peptide" evidence="3">
    <location>
        <begin position="1"/>
        <end position="26"/>
    </location>
</feature>
<reference evidence="4" key="1">
    <citation type="submission" date="2023-01" db="EMBL/GenBank/DDBJ databases">
        <title>The chitinases involved in constricting ring structure development in the nematode-trapping fungus Drechslerella dactyloides.</title>
        <authorList>
            <person name="Wang R."/>
            <person name="Zhang L."/>
            <person name="Tang P."/>
            <person name="Li S."/>
            <person name="Liang L."/>
        </authorList>
    </citation>
    <scope>NUCLEOTIDE SEQUENCE</scope>
    <source>
        <strain evidence="4">YMF1.00031</strain>
    </source>
</reference>
<feature type="region of interest" description="Disordered" evidence="2">
    <location>
        <begin position="521"/>
        <end position="541"/>
    </location>
</feature>
<comment type="caution">
    <text evidence="4">The sequence shown here is derived from an EMBL/GenBank/DDBJ whole genome shotgun (WGS) entry which is preliminary data.</text>
</comment>
<feature type="compositionally biased region" description="Polar residues" evidence="2">
    <location>
        <begin position="524"/>
        <end position="533"/>
    </location>
</feature>
<feature type="region of interest" description="Disordered" evidence="2">
    <location>
        <begin position="696"/>
        <end position="720"/>
    </location>
</feature>
<dbReference type="PANTHER" id="PTHR43941">
    <property type="entry name" value="STRUCTURAL MAINTENANCE OF CHROMOSOMES PROTEIN 2"/>
    <property type="match status" value="1"/>
</dbReference>
<name>A0AAD6IZ71_DREDA</name>
<feature type="region of interest" description="Disordered" evidence="2">
    <location>
        <begin position="829"/>
        <end position="906"/>
    </location>
</feature>
<gene>
    <name evidence="4" type="ORF">Dda_4474</name>
</gene>
<feature type="chain" id="PRO_5041897395" evidence="3">
    <location>
        <begin position="27"/>
        <end position="1600"/>
    </location>
</feature>
<dbReference type="Proteomes" id="UP001221413">
    <property type="component" value="Unassembled WGS sequence"/>
</dbReference>
<feature type="coiled-coil region" evidence="1">
    <location>
        <begin position="1306"/>
        <end position="1528"/>
    </location>
</feature>
<feature type="coiled-coil region" evidence="1">
    <location>
        <begin position="957"/>
        <end position="984"/>
    </location>
</feature>
<evidence type="ECO:0000256" key="1">
    <source>
        <dbReference type="SAM" id="Coils"/>
    </source>
</evidence>
<feature type="region of interest" description="Disordered" evidence="2">
    <location>
        <begin position="356"/>
        <end position="407"/>
    </location>
</feature>
<sequence length="1600" mass="178120">MVHATPTFLATVILVTILLIAPPCLSSPDGAQTIDVLTAYTGLRGCAQLCFWQPSPGGFRTDVIASYLSCSQVYIYSGALESCWCRADYRADVLSHLASCVRESCAAEPGTYTVDVERATSLYAGYCASAESVAQADVGAGITSAGGGVAEETGGSAMSALERTVTVTATATAIITAVADASSAERLDYKAASWALLVAINISGHPDGSIDVRHHDDTYLCDAYVDDSRHIDDSAVIEFFHRRILFNNESENDFSPCRFEEWIVRRGDFRDSARGAHVVCDGGRHLADERRRRERPGGEEKRGRGEGGDLERGTLRAPRTTGLAIGKINIPVGTGRGIDILQTGSGHGHLAFKLTAQQQDQQQQHSRSQSSPAVVAAAAAASSSSSGLGRYREHEHEPPTTSPLDSTDLLPAEFAASSSAQSLVLLHHPSHPISVSRRPQTAPQLQLATNTLLFAAAASNTSPTATSTAPANPSSATASTSYGTLSLLDVVGTGSGRRKLKEFPGYIPLSRYFIPPSAAATPVAGNTPTTPTRPSFGRGTPDVEGAATPKFAAAAAGAGGSIGGRGIFPNEGSVAQSLSQINGTTKMEQQRPVVIVGDPEPLMTQDLLNFYKNRLHELEQSTQQELLERISVLRGFLLEHHDATNRLERQLHELQDENTSLSKELEDSIKHRVEMMALVKENEILKERIDQLSKNASEQIYDPTPIPSPDPSVTGSSREPDQYDKIQTHYEDLIQQLLQKLNELTAARESERALSNQNIDQLNDRCKRLETVVSDSLEDISRERSRRVGLEEKLKETEEELNVSVFEMQSQIEIFERHINESRMSPVDLQTVQEEEQQADTDQVLPPEMFDDIPDVAADDPNAERKSLPSPTHRKTPSPTKQRTPSPTLLGARDQGAQTEQDDDSRDIQELRQELQTMIAERAAEEALIKSKKAEFEAAYDKFAGIVEQARARDEEYNLLKTECEELRIHIEELIEQHDFDQEELLARQSDLDAMFRQLEDSLKQQVVDKQELTKANAQIEDLKKQLEETDTVSIVKDDTELKNLRLRLDEAKREKGVDEEAIAKANREIEMLRGQLEDLDQQRSAQVEAIEKGKGELLDLQAQIETLNKQRSTDVETISSANTEIESLRKQLEEATLASTQSTNEELNTLRAKLSDTEAAKTALEKERSRKDGDVKLLREQMQGLLRGQSTKESELTRTREDLDSLRKRYDELVSDRKKDEEWRHENFMELEAVRQRLSDVMRIKDQEHSLHQRDVDAWERKDEENQQKLMEVSGRLAEMVLQVNGRNDIMKELNETVTSLKLADEASSRAIEEANKKIAELEKEVQEEKRKVAVEVTRANDRVAEAREKQRVAEAETERLNQMIQDLEERISGYEMAVEATEDSTLRVQELERQVTEMTAQMQKLVLEADMEVEAMDREIEDAKAHAVEVAQEANVKIDALERDISVLKEAVVLSKGEADGKMADLQTKLVDAKSDAARQLAAADNELKKLEMQIRVEEAKASATLAAANERLAVLEKQIRTYETLKRHKAQDETDLHTLKSHVVKIERIALQFLPLEDSGMLNAIDELKRSHLETQQKHKKRRKKELMMAEKCGIQL</sequence>
<evidence type="ECO:0000313" key="5">
    <source>
        <dbReference type="Proteomes" id="UP001221413"/>
    </source>
</evidence>
<feature type="compositionally biased region" description="Polar residues" evidence="2">
    <location>
        <begin position="877"/>
        <end position="887"/>
    </location>
</feature>
<feature type="coiled-coil region" evidence="1">
    <location>
        <begin position="727"/>
        <end position="800"/>
    </location>
</feature>
<feature type="region of interest" description="Disordered" evidence="2">
    <location>
        <begin position="288"/>
        <end position="318"/>
    </location>
</feature>
<organism evidence="4 5">
    <name type="scientific">Drechslerella dactyloides</name>
    <name type="common">Nematode-trapping fungus</name>
    <name type="synonym">Arthrobotrys dactyloides</name>
    <dbReference type="NCBI Taxonomy" id="74499"/>
    <lineage>
        <taxon>Eukaryota</taxon>
        <taxon>Fungi</taxon>
        <taxon>Dikarya</taxon>
        <taxon>Ascomycota</taxon>
        <taxon>Pezizomycotina</taxon>
        <taxon>Orbiliomycetes</taxon>
        <taxon>Orbiliales</taxon>
        <taxon>Orbiliaceae</taxon>
        <taxon>Drechslerella</taxon>
    </lineage>
</organism>
<evidence type="ECO:0000256" key="3">
    <source>
        <dbReference type="SAM" id="SignalP"/>
    </source>
</evidence>
<accession>A0AAD6IZ71</accession>
<keyword evidence="5" id="KW-1185">Reference proteome</keyword>
<feature type="coiled-coil region" evidence="1">
    <location>
        <begin position="608"/>
        <end position="695"/>
    </location>
</feature>
<evidence type="ECO:0000313" key="4">
    <source>
        <dbReference type="EMBL" id="KAJ6260250.1"/>
    </source>
</evidence>
<feature type="compositionally biased region" description="Basic and acidic residues" evidence="2">
    <location>
        <begin position="288"/>
        <end position="314"/>
    </location>
</feature>
<protein>
    <submittedName>
        <fullName evidence="4">Uncharacterized protein</fullName>
    </submittedName>
</protein>
<proteinExistence type="predicted"/>